<keyword evidence="4 12" id="KW-0028">Amino-acid biosynthesis</keyword>
<protein>
    <recommendedName>
        <fullName evidence="12">Bifunctional protein FolD</fullName>
    </recommendedName>
    <domain>
        <recommendedName>
            <fullName evidence="12">Methylenetetrahydrofolate dehydrogenase</fullName>
            <ecNumber evidence="12">1.5.1.5</ecNumber>
        </recommendedName>
    </domain>
    <domain>
        <recommendedName>
            <fullName evidence="12">Methenyltetrahydrofolate cyclohydrolase</fullName>
            <ecNumber evidence="12">3.5.4.9</ecNumber>
        </recommendedName>
    </domain>
</protein>
<dbReference type="InterPro" id="IPR036291">
    <property type="entry name" value="NAD(P)-bd_dom_sf"/>
</dbReference>
<dbReference type="RefSeq" id="WP_145254654.1">
    <property type="nucleotide sequence ID" value="NZ_CP036279.1"/>
</dbReference>
<comment type="catalytic activity">
    <reaction evidence="12">
        <text>(6R)-5,10-methenyltetrahydrofolate + H2O = (6R)-10-formyltetrahydrofolate + H(+)</text>
        <dbReference type="Rhea" id="RHEA:23700"/>
        <dbReference type="ChEBI" id="CHEBI:15377"/>
        <dbReference type="ChEBI" id="CHEBI:15378"/>
        <dbReference type="ChEBI" id="CHEBI:57455"/>
        <dbReference type="ChEBI" id="CHEBI:195366"/>
        <dbReference type="EC" id="3.5.4.9"/>
    </reaction>
</comment>
<keyword evidence="6 12" id="KW-0378">Hydrolase</keyword>
<evidence type="ECO:0000256" key="1">
    <source>
        <dbReference type="ARBA" id="ARBA00004777"/>
    </source>
</evidence>
<keyword evidence="11 12" id="KW-0511">Multifunctional enzyme</keyword>
<name>A0A518AYK1_9BACT</name>
<evidence type="ECO:0000256" key="9">
    <source>
        <dbReference type="ARBA" id="ARBA00023102"/>
    </source>
</evidence>
<evidence type="ECO:0000256" key="3">
    <source>
        <dbReference type="ARBA" id="ARBA00022563"/>
    </source>
</evidence>
<dbReference type="FunFam" id="3.40.50.10860:FF:000005">
    <property type="entry name" value="C-1-tetrahydrofolate synthase, cytoplasmic, putative"/>
    <property type="match status" value="1"/>
</dbReference>
<evidence type="ECO:0000259" key="13">
    <source>
        <dbReference type="Pfam" id="PF00763"/>
    </source>
</evidence>
<evidence type="ECO:0000256" key="7">
    <source>
        <dbReference type="ARBA" id="ARBA00022857"/>
    </source>
</evidence>
<dbReference type="GO" id="GO:0004488">
    <property type="term" value="F:methylenetetrahydrofolate dehydrogenase (NADP+) activity"/>
    <property type="evidence" value="ECO:0007669"/>
    <property type="project" value="UniProtKB-UniRule"/>
</dbReference>
<dbReference type="Pfam" id="PF02882">
    <property type="entry name" value="THF_DHG_CYH_C"/>
    <property type="match status" value="1"/>
</dbReference>
<dbReference type="AlphaFoldDB" id="A0A518AYK1"/>
<dbReference type="InterPro" id="IPR020631">
    <property type="entry name" value="THF_DH/CycHdrlase_NAD-bd_dom"/>
</dbReference>
<comment type="catalytic activity">
    <reaction evidence="12">
        <text>(6R)-5,10-methylene-5,6,7,8-tetrahydrofolate + NADP(+) = (6R)-5,10-methenyltetrahydrofolate + NADPH</text>
        <dbReference type="Rhea" id="RHEA:22812"/>
        <dbReference type="ChEBI" id="CHEBI:15636"/>
        <dbReference type="ChEBI" id="CHEBI:57455"/>
        <dbReference type="ChEBI" id="CHEBI:57783"/>
        <dbReference type="ChEBI" id="CHEBI:58349"/>
        <dbReference type="EC" id="1.5.1.5"/>
    </reaction>
</comment>
<feature type="binding site" evidence="12">
    <location>
        <position position="236"/>
    </location>
    <ligand>
        <name>NADP(+)</name>
        <dbReference type="ChEBI" id="CHEBI:58349"/>
    </ligand>
</feature>
<evidence type="ECO:0000313" key="15">
    <source>
        <dbReference type="EMBL" id="QDU59801.1"/>
    </source>
</evidence>
<keyword evidence="3 12" id="KW-0554">One-carbon metabolism</keyword>
<dbReference type="SUPFAM" id="SSF53223">
    <property type="entry name" value="Aminoacid dehydrogenase-like, N-terminal domain"/>
    <property type="match status" value="1"/>
</dbReference>
<dbReference type="EC" id="1.5.1.5" evidence="12"/>
<feature type="domain" description="Tetrahydrofolate dehydrogenase/cyclohydrolase NAD(P)-binding" evidence="14">
    <location>
        <begin position="140"/>
        <end position="285"/>
    </location>
</feature>
<comment type="pathway">
    <text evidence="1 12">One-carbon metabolism; tetrahydrofolate interconversion.</text>
</comment>
<dbReference type="InterPro" id="IPR000672">
    <property type="entry name" value="THF_DH/CycHdrlase"/>
</dbReference>
<keyword evidence="8 12" id="KW-0560">Oxidoreductase</keyword>
<evidence type="ECO:0000259" key="14">
    <source>
        <dbReference type="Pfam" id="PF02882"/>
    </source>
</evidence>
<dbReference type="PRINTS" id="PR00085">
    <property type="entry name" value="THFDHDRGNASE"/>
</dbReference>
<dbReference type="Gene3D" id="3.40.50.10860">
    <property type="entry name" value="Leucine Dehydrogenase, chain A, domain 1"/>
    <property type="match status" value="1"/>
</dbReference>
<comment type="caution">
    <text evidence="12">Lacks conserved residue(s) required for the propagation of feature annotation.</text>
</comment>
<dbReference type="PANTHER" id="PTHR48099:SF5">
    <property type="entry name" value="C-1-TETRAHYDROFOLATE SYNTHASE, CYTOPLASMIC"/>
    <property type="match status" value="1"/>
</dbReference>
<dbReference type="HAMAP" id="MF_01576">
    <property type="entry name" value="THF_DHG_CYH"/>
    <property type="match status" value="1"/>
</dbReference>
<evidence type="ECO:0000256" key="4">
    <source>
        <dbReference type="ARBA" id="ARBA00022605"/>
    </source>
</evidence>
<comment type="function">
    <text evidence="12">Catalyzes the oxidation of 5,10-methylenetetrahydrofolate to 5,10-methenyltetrahydrofolate and then the hydrolysis of 5,10-methenyltetrahydrofolate to 10-formyltetrahydrofolate.</text>
</comment>
<sequence>MSASIIDGKRIAKELREEIAGRVASFRGEHSIQPKLVAILVGEDPASQVYIRNKQRACEQAGLASSLIRLPDSVSQSELLGQIEDLNQAPDVHGILVQLPLPEGISADLVLRAIRPEKDVDCFHPENVGMLAIGTPRFLPCTPAGVVELLKRSGVETRGAHVVICGRSNIVGKPLALMMMQKGDGGDATVSVCHSRSRNLEELTRQADILVAAVGREGFITGSMIRPGATVIDVGTNRSANGKLVGDVVFEEAVEIAGAITPVPGGVGPMTVTLLLENTLRGARRTVR</sequence>
<dbReference type="InterPro" id="IPR020630">
    <property type="entry name" value="THF_DH/CycHdrlase_cat_dom"/>
</dbReference>
<keyword evidence="7 12" id="KW-0521">NADP</keyword>
<dbReference type="PROSITE" id="PS00767">
    <property type="entry name" value="THF_DHG_CYH_2"/>
    <property type="match status" value="1"/>
</dbReference>
<keyword evidence="9 12" id="KW-0368">Histidine biosynthesis</keyword>
<evidence type="ECO:0000256" key="10">
    <source>
        <dbReference type="ARBA" id="ARBA00023167"/>
    </source>
</evidence>
<dbReference type="SUPFAM" id="SSF51735">
    <property type="entry name" value="NAD(P)-binding Rossmann-fold domains"/>
    <property type="match status" value="1"/>
</dbReference>
<proteinExistence type="inferred from homology"/>
<dbReference type="PANTHER" id="PTHR48099">
    <property type="entry name" value="C-1-TETRAHYDROFOLATE SYNTHASE, CYTOPLASMIC-RELATED"/>
    <property type="match status" value="1"/>
</dbReference>
<feature type="binding site" evidence="12">
    <location>
        <begin position="166"/>
        <end position="168"/>
    </location>
    <ligand>
        <name>NADP(+)</name>
        <dbReference type="ChEBI" id="CHEBI:58349"/>
    </ligand>
</feature>
<feature type="domain" description="Tetrahydrofolate dehydrogenase/cyclohydrolase catalytic" evidence="13">
    <location>
        <begin position="6"/>
        <end position="121"/>
    </location>
</feature>
<accession>A0A518AYK1</accession>
<evidence type="ECO:0000256" key="2">
    <source>
        <dbReference type="ARBA" id="ARBA00011738"/>
    </source>
</evidence>
<evidence type="ECO:0000256" key="8">
    <source>
        <dbReference type="ARBA" id="ARBA00023002"/>
    </source>
</evidence>
<evidence type="ECO:0000256" key="11">
    <source>
        <dbReference type="ARBA" id="ARBA00023268"/>
    </source>
</evidence>
<dbReference type="KEGG" id="knv:Pan216_06340"/>
<dbReference type="GO" id="GO:0004477">
    <property type="term" value="F:methenyltetrahydrofolate cyclohydrolase activity"/>
    <property type="evidence" value="ECO:0007669"/>
    <property type="project" value="UniProtKB-UniRule"/>
</dbReference>
<dbReference type="Pfam" id="PF00763">
    <property type="entry name" value="THF_DHG_CYH"/>
    <property type="match status" value="1"/>
</dbReference>
<dbReference type="UniPathway" id="UPA00193"/>
<keyword evidence="10 12" id="KW-0486">Methionine biosynthesis</keyword>
<evidence type="ECO:0000256" key="5">
    <source>
        <dbReference type="ARBA" id="ARBA00022755"/>
    </source>
</evidence>
<organism evidence="15 16">
    <name type="scientific">Kolteria novifilia</name>
    <dbReference type="NCBI Taxonomy" id="2527975"/>
    <lineage>
        <taxon>Bacteria</taxon>
        <taxon>Pseudomonadati</taxon>
        <taxon>Planctomycetota</taxon>
        <taxon>Planctomycetia</taxon>
        <taxon>Kolteriales</taxon>
        <taxon>Kolteriaceae</taxon>
        <taxon>Kolteria</taxon>
    </lineage>
</organism>
<comment type="similarity">
    <text evidence="12">Belongs to the tetrahydrofolate dehydrogenase/cyclohydrolase family.</text>
</comment>
<dbReference type="FunFam" id="3.40.50.720:FF:000094">
    <property type="entry name" value="Bifunctional protein FolD"/>
    <property type="match status" value="1"/>
</dbReference>
<dbReference type="InterPro" id="IPR046346">
    <property type="entry name" value="Aminoacid_DH-like_N_sf"/>
</dbReference>
<dbReference type="OrthoDB" id="9803580at2"/>
<dbReference type="InterPro" id="IPR020867">
    <property type="entry name" value="THF_DH/CycHdrlase_CS"/>
</dbReference>
<dbReference type="GO" id="GO:0005829">
    <property type="term" value="C:cytosol"/>
    <property type="evidence" value="ECO:0007669"/>
    <property type="project" value="TreeGrafter"/>
</dbReference>
<keyword evidence="16" id="KW-1185">Reference proteome</keyword>
<dbReference type="CDD" id="cd01080">
    <property type="entry name" value="NAD_bind_m-THF_DH_Cyclohyd"/>
    <property type="match status" value="1"/>
</dbReference>
<dbReference type="EMBL" id="CP036279">
    <property type="protein sequence ID" value="QDU59801.1"/>
    <property type="molecule type" value="Genomic_DNA"/>
</dbReference>
<dbReference type="GO" id="GO:0009086">
    <property type="term" value="P:methionine biosynthetic process"/>
    <property type="evidence" value="ECO:0007669"/>
    <property type="project" value="UniProtKB-KW"/>
</dbReference>
<evidence type="ECO:0000256" key="12">
    <source>
        <dbReference type="HAMAP-Rule" id="MF_01576"/>
    </source>
</evidence>
<dbReference type="Proteomes" id="UP000317093">
    <property type="component" value="Chromosome"/>
</dbReference>
<dbReference type="GO" id="GO:0035999">
    <property type="term" value="P:tetrahydrofolate interconversion"/>
    <property type="evidence" value="ECO:0007669"/>
    <property type="project" value="UniProtKB-UniRule"/>
</dbReference>
<reference evidence="15 16" key="1">
    <citation type="submission" date="2019-02" db="EMBL/GenBank/DDBJ databases">
        <title>Deep-cultivation of Planctomycetes and their phenomic and genomic characterization uncovers novel biology.</title>
        <authorList>
            <person name="Wiegand S."/>
            <person name="Jogler M."/>
            <person name="Boedeker C."/>
            <person name="Pinto D."/>
            <person name="Vollmers J."/>
            <person name="Rivas-Marin E."/>
            <person name="Kohn T."/>
            <person name="Peeters S.H."/>
            <person name="Heuer A."/>
            <person name="Rast P."/>
            <person name="Oberbeckmann S."/>
            <person name="Bunk B."/>
            <person name="Jeske O."/>
            <person name="Meyerdierks A."/>
            <person name="Storesund J.E."/>
            <person name="Kallscheuer N."/>
            <person name="Luecker S."/>
            <person name="Lage O.M."/>
            <person name="Pohl T."/>
            <person name="Merkel B.J."/>
            <person name="Hornburger P."/>
            <person name="Mueller R.-W."/>
            <person name="Bruemmer F."/>
            <person name="Labrenz M."/>
            <person name="Spormann A.M."/>
            <person name="Op den Camp H."/>
            <person name="Overmann J."/>
            <person name="Amann R."/>
            <person name="Jetten M.S.M."/>
            <person name="Mascher T."/>
            <person name="Medema M.H."/>
            <person name="Devos D.P."/>
            <person name="Kaster A.-K."/>
            <person name="Ovreas L."/>
            <person name="Rohde M."/>
            <person name="Galperin M.Y."/>
            <person name="Jogler C."/>
        </authorList>
    </citation>
    <scope>NUCLEOTIDE SEQUENCE [LARGE SCALE GENOMIC DNA]</scope>
    <source>
        <strain evidence="15 16">Pan216</strain>
    </source>
</reference>
<gene>
    <name evidence="12 15" type="primary">folD</name>
    <name evidence="15" type="ORF">Pan216_06340</name>
</gene>
<dbReference type="Gene3D" id="3.40.50.720">
    <property type="entry name" value="NAD(P)-binding Rossmann-like Domain"/>
    <property type="match status" value="1"/>
</dbReference>
<evidence type="ECO:0000256" key="6">
    <source>
        <dbReference type="ARBA" id="ARBA00022801"/>
    </source>
</evidence>
<keyword evidence="5 12" id="KW-0658">Purine biosynthesis</keyword>
<comment type="subunit">
    <text evidence="2 12">Homodimer.</text>
</comment>
<dbReference type="EC" id="3.5.4.9" evidence="12"/>
<dbReference type="GO" id="GO:0006164">
    <property type="term" value="P:purine nucleotide biosynthetic process"/>
    <property type="evidence" value="ECO:0007669"/>
    <property type="project" value="UniProtKB-KW"/>
</dbReference>
<dbReference type="GO" id="GO:0000105">
    <property type="term" value="P:L-histidine biosynthetic process"/>
    <property type="evidence" value="ECO:0007669"/>
    <property type="project" value="UniProtKB-KW"/>
</dbReference>
<evidence type="ECO:0000313" key="16">
    <source>
        <dbReference type="Proteomes" id="UP000317093"/>
    </source>
</evidence>